<evidence type="ECO:0000256" key="2">
    <source>
        <dbReference type="ARBA" id="ARBA00022475"/>
    </source>
</evidence>
<name>A0ABD0Y9W4_9HEMI</name>
<feature type="compositionally biased region" description="Low complexity" evidence="13">
    <location>
        <begin position="352"/>
        <end position="365"/>
    </location>
</feature>
<dbReference type="Proteomes" id="UP001558652">
    <property type="component" value="Unassembled WGS sequence"/>
</dbReference>
<evidence type="ECO:0000256" key="11">
    <source>
        <dbReference type="ARBA" id="ARBA00023180"/>
    </source>
</evidence>
<evidence type="ECO:0000256" key="6">
    <source>
        <dbReference type="ARBA" id="ARBA00022737"/>
    </source>
</evidence>
<dbReference type="InterPro" id="IPR001881">
    <property type="entry name" value="EGF-like_Ca-bd_dom"/>
</dbReference>
<dbReference type="PROSITE" id="PS01187">
    <property type="entry name" value="EGF_CA"/>
    <property type="match status" value="1"/>
</dbReference>
<feature type="region of interest" description="Disordered" evidence="13">
    <location>
        <begin position="450"/>
        <end position="484"/>
    </location>
</feature>
<evidence type="ECO:0000313" key="15">
    <source>
        <dbReference type="EMBL" id="KAL1124136.1"/>
    </source>
</evidence>
<evidence type="ECO:0000256" key="4">
    <source>
        <dbReference type="ARBA" id="ARBA00022692"/>
    </source>
</evidence>
<dbReference type="PRINTS" id="PR00010">
    <property type="entry name" value="EGFBLOOD"/>
</dbReference>
<keyword evidence="4" id="KW-0812">Transmembrane</keyword>
<keyword evidence="7" id="KW-0106">Calcium</keyword>
<dbReference type="PANTHER" id="PTHR24049:SF22">
    <property type="entry name" value="DROSOPHILA CRUMBS HOMOLOG"/>
    <property type="match status" value="1"/>
</dbReference>
<comment type="caution">
    <text evidence="15">The sequence shown here is derived from an EMBL/GenBank/DDBJ whole genome shotgun (WGS) entry which is preliminary data.</text>
</comment>
<dbReference type="Pfam" id="PF00008">
    <property type="entry name" value="EGF"/>
    <property type="match status" value="4"/>
</dbReference>
<dbReference type="GO" id="GO:0005886">
    <property type="term" value="C:plasma membrane"/>
    <property type="evidence" value="ECO:0007669"/>
    <property type="project" value="UniProtKB-SubCell"/>
</dbReference>
<dbReference type="Pfam" id="PF12661">
    <property type="entry name" value="hEGF"/>
    <property type="match status" value="1"/>
</dbReference>
<feature type="disulfide bond" evidence="12">
    <location>
        <begin position="213"/>
        <end position="222"/>
    </location>
</feature>
<dbReference type="SMART" id="SM00179">
    <property type="entry name" value="EGF_CA"/>
    <property type="match status" value="5"/>
</dbReference>
<feature type="region of interest" description="Disordered" evidence="13">
    <location>
        <begin position="352"/>
        <end position="371"/>
    </location>
</feature>
<dbReference type="PROSITE" id="PS00022">
    <property type="entry name" value="EGF_1"/>
    <property type="match status" value="6"/>
</dbReference>
<evidence type="ECO:0000256" key="7">
    <source>
        <dbReference type="ARBA" id="ARBA00022837"/>
    </source>
</evidence>
<dbReference type="FunFam" id="2.10.25.10:FF:000472">
    <property type="entry name" value="Uncharacterized protein, isoform A"/>
    <property type="match status" value="3"/>
</dbReference>
<feature type="domain" description="EGF-like" evidence="14">
    <location>
        <begin position="225"/>
        <end position="262"/>
    </location>
</feature>
<dbReference type="FunFam" id="2.10.25.10:FF:000391">
    <property type="entry name" value="Weary, isoform C"/>
    <property type="match status" value="1"/>
</dbReference>
<feature type="domain" description="EGF-like" evidence="14">
    <location>
        <begin position="107"/>
        <end position="147"/>
    </location>
</feature>
<protein>
    <recommendedName>
        <fullName evidence="14">EGF-like domain-containing protein</fullName>
    </recommendedName>
</protein>
<feature type="domain" description="EGF-like" evidence="14">
    <location>
        <begin position="187"/>
        <end position="223"/>
    </location>
</feature>
<dbReference type="InterPro" id="IPR000742">
    <property type="entry name" value="EGF"/>
</dbReference>
<dbReference type="InterPro" id="IPR051022">
    <property type="entry name" value="Notch_Cell-Fate_Det"/>
</dbReference>
<comment type="subcellular location">
    <subcellularLocation>
        <location evidence="1">Cell membrane</location>
        <topology evidence="1">Single-pass type I membrane protein</topology>
    </subcellularLocation>
</comment>
<sequence>MRADPLYVSCSSRSYNCYCVDGYTGVNCQTNWDECWSSPCLNGGQCHDGVATFNCTCQDGFAGETCDENVDECISNPCFNNATCIDANNGYVCQCSPGYYGDHCELDVSVCNSSDGERCMNGGLCVDGPGITFKCQCLPGWAGKLCQTAIDECASSPCKNGAVCVDMHATYACACPFGFTGKNCEVIVELCTFNTCENNALCIIEDGHSVCYCVPDYHGDRCQFRYDECQKGPGCLNGGSCIDGVDSYSCSCPTGLTGRFCECVISDGSIDCNHIRPTIGVPTTSSVETEYDSSTTVLVHSTDYEVSSRSGTELFTETVTQGFSTKSVTEEMIDETSPFLEEEWSTRMGTTRWTQTETSTEVDTTYASTTSDEATESWYDVTSASTGTATMERTTIGPPTSHTYVPISYFTRESTDVPGQTTSLYLTPTTEDSGPSAESRTLPPGVTEHTFPFDTPKVSIPWTSTDGAYESTTDGEETSTATALPPGCDQEPCKNGGTCHHTQTGTKVIQLCRRLLTQLIGNDIETLLQSIKHVTIRNSTV</sequence>
<dbReference type="InterPro" id="IPR013032">
    <property type="entry name" value="EGF-like_CS"/>
</dbReference>
<dbReference type="GO" id="GO:0007154">
    <property type="term" value="P:cell communication"/>
    <property type="evidence" value="ECO:0007669"/>
    <property type="project" value="UniProtKB-ARBA"/>
</dbReference>
<dbReference type="SUPFAM" id="SSF57196">
    <property type="entry name" value="EGF/Laminin"/>
    <property type="match status" value="3"/>
</dbReference>
<keyword evidence="8" id="KW-1133">Transmembrane helix</keyword>
<feature type="disulfide bond" evidence="12">
    <location>
        <begin position="57"/>
        <end position="66"/>
    </location>
</feature>
<dbReference type="InterPro" id="IPR018097">
    <property type="entry name" value="EGF_Ca-bd_CS"/>
</dbReference>
<dbReference type="Gene3D" id="2.10.25.10">
    <property type="entry name" value="Laminin"/>
    <property type="match status" value="6"/>
</dbReference>
<feature type="domain" description="EGF-like" evidence="14">
    <location>
        <begin position="31"/>
        <end position="67"/>
    </location>
</feature>
<evidence type="ECO:0000256" key="12">
    <source>
        <dbReference type="PROSITE-ProRule" id="PRU00076"/>
    </source>
</evidence>
<evidence type="ECO:0000256" key="10">
    <source>
        <dbReference type="ARBA" id="ARBA00023157"/>
    </source>
</evidence>
<dbReference type="PROSITE" id="PS01186">
    <property type="entry name" value="EGF_2"/>
    <property type="match status" value="4"/>
</dbReference>
<dbReference type="SUPFAM" id="SSF57184">
    <property type="entry name" value="Growth factor receptor domain"/>
    <property type="match status" value="1"/>
</dbReference>
<dbReference type="PROSITE" id="PS50026">
    <property type="entry name" value="EGF_3"/>
    <property type="match status" value="6"/>
</dbReference>
<dbReference type="SMART" id="SM00181">
    <property type="entry name" value="EGF"/>
    <property type="match status" value="7"/>
</dbReference>
<organism evidence="15 16">
    <name type="scientific">Ranatra chinensis</name>
    <dbReference type="NCBI Taxonomy" id="642074"/>
    <lineage>
        <taxon>Eukaryota</taxon>
        <taxon>Metazoa</taxon>
        <taxon>Ecdysozoa</taxon>
        <taxon>Arthropoda</taxon>
        <taxon>Hexapoda</taxon>
        <taxon>Insecta</taxon>
        <taxon>Pterygota</taxon>
        <taxon>Neoptera</taxon>
        <taxon>Paraneoptera</taxon>
        <taxon>Hemiptera</taxon>
        <taxon>Heteroptera</taxon>
        <taxon>Panheteroptera</taxon>
        <taxon>Nepomorpha</taxon>
        <taxon>Nepidae</taxon>
        <taxon>Ranatrinae</taxon>
        <taxon>Ranatra</taxon>
    </lineage>
</organism>
<keyword evidence="2" id="KW-1003">Cell membrane</keyword>
<evidence type="ECO:0000256" key="9">
    <source>
        <dbReference type="ARBA" id="ARBA00023136"/>
    </source>
</evidence>
<proteinExistence type="predicted"/>
<keyword evidence="5" id="KW-0732">Signal</keyword>
<feature type="domain" description="EGF-like" evidence="14">
    <location>
        <begin position="69"/>
        <end position="105"/>
    </location>
</feature>
<dbReference type="AlphaFoldDB" id="A0ABD0Y9W4"/>
<keyword evidence="3 12" id="KW-0245">EGF-like domain</keyword>
<accession>A0ABD0Y9W4</accession>
<feature type="disulfide bond" evidence="12">
    <location>
        <begin position="252"/>
        <end position="261"/>
    </location>
</feature>
<feature type="disulfide bond" evidence="12">
    <location>
        <begin position="175"/>
        <end position="184"/>
    </location>
</feature>
<dbReference type="PANTHER" id="PTHR24049">
    <property type="entry name" value="CRUMBS FAMILY MEMBER"/>
    <property type="match status" value="1"/>
</dbReference>
<keyword evidence="11" id="KW-0325">Glycoprotein</keyword>
<reference evidence="15 16" key="1">
    <citation type="submission" date="2024-07" db="EMBL/GenBank/DDBJ databases">
        <title>Chromosome-level genome assembly of the water stick insect Ranatra chinensis (Heteroptera: Nepidae).</title>
        <authorList>
            <person name="Liu X."/>
        </authorList>
    </citation>
    <scope>NUCLEOTIDE SEQUENCE [LARGE SCALE GENOMIC DNA]</scope>
    <source>
        <strain evidence="15">Cailab_2021Rc</strain>
        <tissue evidence="15">Muscle</tissue>
    </source>
</reference>
<keyword evidence="9" id="KW-0472">Membrane</keyword>
<dbReference type="InterPro" id="IPR009030">
    <property type="entry name" value="Growth_fac_rcpt_cys_sf"/>
</dbReference>
<keyword evidence="6" id="KW-0677">Repeat</keyword>
<comment type="caution">
    <text evidence="12">Lacks conserved residue(s) required for the propagation of feature annotation.</text>
</comment>
<dbReference type="InterPro" id="IPR000152">
    <property type="entry name" value="EGF-type_Asp/Asn_hydroxyl_site"/>
</dbReference>
<keyword evidence="16" id="KW-1185">Reference proteome</keyword>
<dbReference type="GO" id="GO:0023052">
    <property type="term" value="P:signaling"/>
    <property type="evidence" value="ECO:0007669"/>
    <property type="project" value="UniProtKB-ARBA"/>
</dbReference>
<evidence type="ECO:0000256" key="1">
    <source>
        <dbReference type="ARBA" id="ARBA00004251"/>
    </source>
</evidence>
<feature type="compositionally biased region" description="Polar residues" evidence="13">
    <location>
        <begin position="461"/>
        <end position="482"/>
    </location>
</feature>
<evidence type="ECO:0000256" key="3">
    <source>
        <dbReference type="ARBA" id="ARBA00022536"/>
    </source>
</evidence>
<evidence type="ECO:0000256" key="8">
    <source>
        <dbReference type="ARBA" id="ARBA00022989"/>
    </source>
</evidence>
<keyword evidence="10 12" id="KW-1015">Disulfide bond</keyword>
<feature type="disulfide bond" evidence="12">
    <location>
        <begin position="95"/>
        <end position="104"/>
    </location>
</feature>
<evidence type="ECO:0000256" key="5">
    <source>
        <dbReference type="ARBA" id="ARBA00022729"/>
    </source>
</evidence>
<evidence type="ECO:0000259" key="14">
    <source>
        <dbReference type="PROSITE" id="PS50026"/>
    </source>
</evidence>
<dbReference type="CDD" id="cd00054">
    <property type="entry name" value="EGF_CA"/>
    <property type="match status" value="5"/>
</dbReference>
<evidence type="ECO:0000256" key="13">
    <source>
        <dbReference type="SAM" id="MobiDB-lite"/>
    </source>
</evidence>
<dbReference type="EMBL" id="JBFDAA010000011">
    <property type="protein sequence ID" value="KAL1124136.1"/>
    <property type="molecule type" value="Genomic_DNA"/>
</dbReference>
<dbReference type="PROSITE" id="PS00010">
    <property type="entry name" value="ASX_HYDROXYL"/>
    <property type="match status" value="4"/>
</dbReference>
<evidence type="ECO:0000313" key="16">
    <source>
        <dbReference type="Proteomes" id="UP001558652"/>
    </source>
</evidence>
<feature type="disulfide bond" evidence="12">
    <location>
        <begin position="137"/>
        <end position="146"/>
    </location>
</feature>
<gene>
    <name evidence="15" type="ORF">AAG570_001906</name>
</gene>
<feature type="domain" description="EGF-like" evidence="14">
    <location>
        <begin position="149"/>
        <end position="185"/>
    </location>
</feature>